<dbReference type="Pfam" id="PF00126">
    <property type="entry name" value="HTH_1"/>
    <property type="match status" value="1"/>
</dbReference>
<name>A0A6G7VIV8_9RHOB</name>
<dbReference type="Gene3D" id="1.10.10.10">
    <property type="entry name" value="Winged helix-like DNA-binding domain superfamily/Winged helix DNA-binding domain"/>
    <property type="match status" value="1"/>
</dbReference>
<keyword evidence="3" id="KW-0238">DNA-binding</keyword>
<reference evidence="6 7" key="1">
    <citation type="submission" date="2020-03" db="EMBL/GenBank/DDBJ databases">
        <title>Complete genome sequence of Monaibacterium sp. ALG8 with diverse plasmids.</title>
        <authorList>
            <person name="Sun C."/>
        </authorList>
    </citation>
    <scope>NUCLEOTIDE SEQUENCE [LARGE SCALE GENOMIC DNA]</scope>
    <source>
        <strain evidence="6 7">ALG8</strain>
    </source>
</reference>
<gene>
    <name evidence="6" type="ORF">G8E03_02465</name>
</gene>
<evidence type="ECO:0000256" key="1">
    <source>
        <dbReference type="ARBA" id="ARBA00009437"/>
    </source>
</evidence>
<evidence type="ECO:0000313" key="7">
    <source>
        <dbReference type="Proteomes" id="UP000500791"/>
    </source>
</evidence>
<evidence type="ECO:0000313" key="6">
    <source>
        <dbReference type="EMBL" id="QIK39727.1"/>
    </source>
</evidence>
<dbReference type="PRINTS" id="PR00039">
    <property type="entry name" value="HTHLYSR"/>
</dbReference>
<dbReference type="SUPFAM" id="SSF53850">
    <property type="entry name" value="Periplasmic binding protein-like II"/>
    <property type="match status" value="1"/>
</dbReference>
<dbReference type="PANTHER" id="PTHR30126:SF40">
    <property type="entry name" value="HTH-TYPE TRANSCRIPTIONAL REGULATOR GLTR"/>
    <property type="match status" value="1"/>
</dbReference>
<proteinExistence type="inferred from homology"/>
<dbReference type="InterPro" id="IPR036390">
    <property type="entry name" value="WH_DNA-bd_sf"/>
</dbReference>
<evidence type="ECO:0000256" key="2">
    <source>
        <dbReference type="ARBA" id="ARBA00023015"/>
    </source>
</evidence>
<dbReference type="InterPro" id="IPR036388">
    <property type="entry name" value="WH-like_DNA-bd_sf"/>
</dbReference>
<dbReference type="EMBL" id="CP049811">
    <property type="protein sequence ID" value="QIK39727.1"/>
    <property type="molecule type" value="Genomic_DNA"/>
</dbReference>
<keyword evidence="4" id="KW-0804">Transcription</keyword>
<dbReference type="Proteomes" id="UP000500791">
    <property type="component" value="Chromosome"/>
</dbReference>
<protein>
    <submittedName>
        <fullName evidence="6">LysR family transcriptional regulator</fullName>
    </submittedName>
</protein>
<feature type="domain" description="HTH lysR-type" evidence="5">
    <location>
        <begin position="3"/>
        <end position="61"/>
    </location>
</feature>
<dbReference type="KEGG" id="mon:G8E03_02465"/>
<evidence type="ECO:0000259" key="5">
    <source>
        <dbReference type="PROSITE" id="PS50931"/>
    </source>
</evidence>
<dbReference type="InterPro" id="IPR000847">
    <property type="entry name" value="LysR_HTH_N"/>
</dbReference>
<dbReference type="PANTHER" id="PTHR30126">
    <property type="entry name" value="HTH-TYPE TRANSCRIPTIONAL REGULATOR"/>
    <property type="match status" value="1"/>
</dbReference>
<dbReference type="GO" id="GO:0000976">
    <property type="term" value="F:transcription cis-regulatory region binding"/>
    <property type="evidence" value="ECO:0007669"/>
    <property type="project" value="TreeGrafter"/>
</dbReference>
<evidence type="ECO:0000256" key="3">
    <source>
        <dbReference type="ARBA" id="ARBA00023125"/>
    </source>
</evidence>
<accession>A0A6G7VIV8</accession>
<keyword evidence="2" id="KW-0805">Transcription regulation</keyword>
<dbReference type="AlphaFoldDB" id="A0A6G7VIV8"/>
<dbReference type="GO" id="GO:0003700">
    <property type="term" value="F:DNA-binding transcription factor activity"/>
    <property type="evidence" value="ECO:0007669"/>
    <property type="project" value="InterPro"/>
</dbReference>
<comment type="similarity">
    <text evidence="1">Belongs to the LysR transcriptional regulatory family.</text>
</comment>
<organism evidence="6 7">
    <name type="scientific">Pontivivens nitratireducens</name>
    <dbReference type="NCBI Taxonomy" id="2758038"/>
    <lineage>
        <taxon>Bacteria</taxon>
        <taxon>Pseudomonadati</taxon>
        <taxon>Pseudomonadota</taxon>
        <taxon>Alphaproteobacteria</taxon>
        <taxon>Rhodobacterales</taxon>
        <taxon>Paracoccaceae</taxon>
        <taxon>Pontivivens</taxon>
    </lineage>
</organism>
<keyword evidence="7" id="KW-1185">Reference proteome</keyword>
<sequence length="334" mass="37079">MKVTLKQLEILHAIIMAGSISQATRMVGLSQPTLSQQLAKFEETLGTQLIVRGRSSNVKLTAAGEYWFRNASQILNSVDKAEQQHKILFAERNLTLSFGTTPSLRGRFTEVAARCASEIEQIARFEMVWGTTSSDVVEMINTHKLNCGIVSLGSIEPFRSSFHIEHLWTDPIAWTLPADIPDKIIESILATGALPASSPKALSRYVDLTEELIWSEWSENWFRHRLPFATPFFGCMALPTAVDIVAAGLATCHTPVSLISNLPESVRSRIKIVELGEYRRDVVLVTPKHLMSLKPFKAFCDKMTSYTRVAYGNSADLPKKADSALSIANLLSRD</sequence>
<evidence type="ECO:0000256" key="4">
    <source>
        <dbReference type="ARBA" id="ARBA00023163"/>
    </source>
</evidence>
<dbReference type="SUPFAM" id="SSF46785">
    <property type="entry name" value="Winged helix' DNA-binding domain"/>
    <property type="match status" value="1"/>
</dbReference>
<dbReference type="PROSITE" id="PS50931">
    <property type="entry name" value="HTH_LYSR"/>
    <property type="match status" value="1"/>
</dbReference>